<keyword evidence="9" id="KW-1015">Disulfide bond</keyword>
<comment type="subcellular location">
    <subcellularLocation>
        <location evidence="2">Cell membrane</location>
        <topology evidence="2">Lipid-anchor</topology>
        <topology evidence="2">GPI-anchor</topology>
    </subcellularLocation>
</comment>
<dbReference type="GO" id="GO:0098552">
    <property type="term" value="C:side of membrane"/>
    <property type="evidence" value="ECO:0007669"/>
    <property type="project" value="UniProtKB-KW"/>
</dbReference>
<organism evidence="14 15">
    <name type="scientific">Cannabis sativa</name>
    <name type="common">Hemp</name>
    <name type="synonym">Marijuana</name>
    <dbReference type="NCBI Taxonomy" id="3483"/>
    <lineage>
        <taxon>Eukaryota</taxon>
        <taxon>Viridiplantae</taxon>
        <taxon>Streptophyta</taxon>
        <taxon>Embryophyta</taxon>
        <taxon>Tracheophyta</taxon>
        <taxon>Spermatophyta</taxon>
        <taxon>Magnoliopsida</taxon>
        <taxon>eudicotyledons</taxon>
        <taxon>Gunneridae</taxon>
        <taxon>Pentapetalae</taxon>
        <taxon>rosids</taxon>
        <taxon>fabids</taxon>
        <taxon>Rosales</taxon>
        <taxon>Cannabaceae</taxon>
        <taxon>Cannabis</taxon>
    </lineage>
</organism>
<evidence type="ECO:0000313" key="14">
    <source>
        <dbReference type="EMBL" id="KAF4370162.1"/>
    </source>
</evidence>
<evidence type="ECO:0000313" key="15">
    <source>
        <dbReference type="Proteomes" id="UP000525078"/>
    </source>
</evidence>
<dbReference type="CDD" id="cd00010">
    <property type="entry name" value="AAI_LTSS"/>
    <property type="match status" value="1"/>
</dbReference>
<comment type="function">
    <text evidence="1">Plant non-specific lipid-transfer proteins transfer phospholipids as well as galactolipids across membranes. May play a role in wax or cutin deposition in the cell walls of expanding epidermal cells and certain secretory tissues.</text>
</comment>
<keyword evidence="4" id="KW-0813">Transport</keyword>
<evidence type="ECO:0000256" key="1">
    <source>
        <dbReference type="ARBA" id="ARBA00003211"/>
    </source>
</evidence>
<proteinExistence type="inferred from homology"/>
<evidence type="ECO:0000256" key="4">
    <source>
        <dbReference type="ARBA" id="ARBA00022448"/>
    </source>
</evidence>
<evidence type="ECO:0000256" key="2">
    <source>
        <dbReference type="ARBA" id="ARBA00004609"/>
    </source>
</evidence>
<accession>A0A7J6FHI1</accession>
<evidence type="ECO:0000256" key="6">
    <source>
        <dbReference type="ARBA" id="ARBA00022622"/>
    </source>
</evidence>
<dbReference type="Pfam" id="PF14368">
    <property type="entry name" value="LTP_2"/>
    <property type="match status" value="1"/>
</dbReference>
<dbReference type="PANTHER" id="PTHR33044">
    <property type="entry name" value="BIFUNCTIONAL INHIBITOR/LIPID-TRANSFER PROTEIN/SEED STORAGE 2S ALBUMIN SUPERFAMILY PROTEIN-RELATED"/>
    <property type="match status" value="1"/>
</dbReference>
<dbReference type="InterPro" id="IPR036312">
    <property type="entry name" value="Bifun_inhib/LTP/seed_sf"/>
</dbReference>
<sequence>TQNTLQKTNHTNGRAENIPINSIHYSYPHLLVNGQISTPCTFTMITSFTPCLNFITGSSSNGQSQAPTTGCCSSLRTLLSSGMDCACLLVTASVPFNFPLTDSCPFTPKCLQHEWCPNTMQIFWYSSSSFSPAPEADSPTSLVSKVTSTDPESEDMSPAASPVTGSEGPTKLNPGIRPVLGPSSSAPTLTHLIPSSLPHNIIATMIYLILF</sequence>
<feature type="compositionally biased region" description="Polar residues" evidence="12">
    <location>
        <begin position="138"/>
        <end position="150"/>
    </location>
</feature>
<name>A0A7J6FHI1_CANSA</name>
<dbReference type="GO" id="GO:0008289">
    <property type="term" value="F:lipid binding"/>
    <property type="evidence" value="ECO:0007669"/>
    <property type="project" value="UniProtKB-KW"/>
</dbReference>
<protein>
    <recommendedName>
        <fullName evidence="13">Bifunctional inhibitor/plant lipid transfer protein/seed storage helical domain-containing protein</fullName>
    </recommendedName>
</protein>
<feature type="non-terminal residue" evidence="14">
    <location>
        <position position="1"/>
    </location>
</feature>
<dbReference type="InterPro" id="IPR043325">
    <property type="entry name" value="LTSS"/>
</dbReference>
<keyword evidence="11" id="KW-0449">Lipoprotein</keyword>
<keyword evidence="6" id="KW-0472">Membrane</keyword>
<dbReference type="GO" id="GO:0005886">
    <property type="term" value="C:plasma membrane"/>
    <property type="evidence" value="ECO:0007669"/>
    <property type="project" value="UniProtKB-SubCell"/>
</dbReference>
<evidence type="ECO:0000256" key="11">
    <source>
        <dbReference type="ARBA" id="ARBA00023288"/>
    </source>
</evidence>
<comment type="caution">
    <text evidence="14">The sequence shown here is derived from an EMBL/GenBank/DDBJ whole genome shotgun (WGS) entry which is preliminary data.</text>
</comment>
<evidence type="ECO:0000256" key="8">
    <source>
        <dbReference type="ARBA" id="ARBA00023121"/>
    </source>
</evidence>
<keyword evidence="7" id="KW-0732">Signal</keyword>
<keyword evidence="10" id="KW-0325">Glycoprotein</keyword>
<keyword evidence="5" id="KW-1003">Cell membrane</keyword>
<gene>
    <name evidence="14" type="ORF">F8388_007303</name>
</gene>
<dbReference type="AlphaFoldDB" id="A0A7J6FHI1"/>
<evidence type="ECO:0000256" key="7">
    <source>
        <dbReference type="ARBA" id="ARBA00022729"/>
    </source>
</evidence>
<reference evidence="14 15" key="1">
    <citation type="journal article" date="2020" name="bioRxiv">
        <title>Sequence and annotation of 42 cannabis genomes reveals extensive copy number variation in cannabinoid synthesis and pathogen resistance genes.</title>
        <authorList>
            <person name="Mckernan K.J."/>
            <person name="Helbert Y."/>
            <person name="Kane L.T."/>
            <person name="Ebling H."/>
            <person name="Zhang L."/>
            <person name="Liu B."/>
            <person name="Eaton Z."/>
            <person name="Mclaughlin S."/>
            <person name="Kingan S."/>
            <person name="Baybayan P."/>
            <person name="Concepcion G."/>
            <person name="Jordan M."/>
            <person name="Riva A."/>
            <person name="Barbazuk W."/>
            <person name="Harkins T."/>
        </authorList>
    </citation>
    <scope>NUCLEOTIDE SEQUENCE [LARGE SCALE GENOMIC DNA]</scope>
    <source>
        <strain evidence="15">cv. Jamaican Lion 4</strain>
        <tissue evidence="14">Leaf</tissue>
    </source>
</reference>
<evidence type="ECO:0000256" key="10">
    <source>
        <dbReference type="ARBA" id="ARBA00023180"/>
    </source>
</evidence>
<keyword evidence="8" id="KW-0446">Lipid-binding</keyword>
<evidence type="ECO:0000259" key="13">
    <source>
        <dbReference type="Pfam" id="PF14368"/>
    </source>
</evidence>
<feature type="region of interest" description="Disordered" evidence="12">
    <location>
        <begin position="136"/>
        <end position="173"/>
    </location>
</feature>
<evidence type="ECO:0000256" key="12">
    <source>
        <dbReference type="SAM" id="MobiDB-lite"/>
    </source>
</evidence>
<evidence type="ECO:0000256" key="9">
    <source>
        <dbReference type="ARBA" id="ARBA00023157"/>
    </source>
</evidence>
<comment type="similarity">
    <text evidence="3">Belongs to the plant LTP family.</text>
</comment>
<dbReference type="InterPro" id="IPR016140">
    <property type="entry name" value="Bifunc_inhib/LTP/seed_store"/>
</dbReference>
<evidence type="ECO:0000256" key="5">
    <source>
        <dbReference type="ARBA" id="ARBA00022475"/>
    </source>
</evidence>
<dbReference type="EMBL" id="JAATIP010000119">
    <property type="protein sequence ID" value="KAF4370162.1"/>
    <property type="molecule type" value="Genomic_DNA"/>
</dbReference>
<evidence type="ECO:0000256" key="3">
    <source>
        <dbReference type="ARBA" id="ARBA00009748"/>
    </source>
</evidence>
<dbReference type="Proteomes" id="UP000525078">
    <property type="component" value="Unassembled WGS sequence"/>
</dbReference>
<dbReference type="Gene3D" id="1.10.110.10">
    <property type="entry name" value="Plant lipid-transfer and hydrophobic proteins"/>
    <property type="match status" value="1"/>
</dbReference>
<dbReference type="SUPFAM" id="SSF47699">
    <property type="entry name" value="Bifunctional inhibitor/lipid-transfer protein/seed storage 2S albumin"/>
    <property type="match status" value="1"/>
</dbReference>
<feature type="domain" description="Bifunctional inhibitor/plant lipid transfer protein/seed storage helical" evidence="13">
    <location>
        <begin position="35"/>
        <end position="101"/>
    </location>
</feature>
<keyword evidence="6" id="KW-0336">GPI-anchor</keyword>